<dbReference type="Gene3D" id="2.60.40.10">
    <property type="entry name" value="Immunoglobulins"/>
    <property type="match status" value="1"/>
</dbReference>
<organism evidence="4 5">
    <name type="scientific">Serinus canaria</name>
    <name type="common">Island canary</name>
    <name type="synonym">Fringilla canaria</name>
    <dbReference type="NCBI Taxonomy" id="9135"/>
    <lineage>
        <taxon>Eukaryota</taxon>
        <taxon>Metazoa</taxon>
        <taxon>Chordata</taxon>
        <taxon>Craniata</taxon>
        <taxon>Vertebrata</taxon>
        <taxon>Euteleostomi</taxon>
        <taxon>Archelosauria</taxon>
        <taxon>Archosauria</taxon>
        <taxon>Dinosauria</taxon>
        <taxon>Saurischia</taxon>
        <taxon>Theropoda</taxon>
        <taxon>Coelurosauria</taxon>
        <taxon>Aves</taxon>
        <taxon>Neognathae</taxon>
        <taxon>Neoaves</taxon>
        <taxon>Telluraves</taxon>
        <taxon>Australaves</taxon>
        <taxon>Passeriformes</taxon>
        <taxon>Passeroidea</taxon>
        <taxon>Fringillidae</taxon>
        <taxon>Carduelinae</taxon>
        <taxon>Serinus</taxon>
    </lineage>
</organism>
<evidence type="ECO:0000256" key="1">
    <source>
        <dbReference type="ARBA" id="ARBA00022729"/>
    </source>
</evidence>
<dbReference type="GeneTree" id="ENSGT01040000244418"/>
<keyword evidence="5" id="KW-1185">Reference proteome</keyword>
<dbReference type="InterPro" id="IPR007110">
    <property type="entry name" value="Ig-like_dom"/>
</dbReference>
<keyword evidence="2" id="KW-1015">Disulfide bond</keyword>
<dbReference type="Ensembl" id="ENSSCAT00000024470.1">
    <property type="protein sequence ID" value="ENSSCAP00000021958.1"/>
    <property type="gene ID" value="ENSSCAG00000015792.1"/>
</dbReference>
<dbReference type="PANTHER" id="PTHR11481">
    <property type="entry name" value="IMMUNOGLOBULIN FC RECEPTOR"/>
    <property type="match status" value="1"/>
</dbReference>
<dbReference type="PANTHER" id="PTHR11481:SF64">
    <property type="entry name" value="FC RECEPTOR-LIKE PROTEIN 4"/>
    <property type="match status" value="1"/>
</dbReference>
<evidence type="ECO:0000313" key="5">
    <source>
        <dbReference type="Proteomes" id="UP000694409"/>
    </source>
</evidence>
<accession>A0A8C9NSG4</accession>
<dbReference type="InterPro" id="IPR036179">
    <property type="entry name" value="Ig-like_dom_sf"/>
</dbReference>
<dbReference type="GO" id="GO:0007166">
    <property type="term" value="P:cell surface receptor signaling pathway"/>
    <property type="evidence" value="ECO:0007669"/>
    <property type="project" value="TreeGrafter"/>
</dbReference>
<feature type="domain" description="Ig-like" evidence="3">
    <location>
        <begin position="30"/>
        <end position="96"/>
    </location>
</feature>
<dbReference type="Pfam" id="PF13895">
    <property type="entry name" value="Ig_2"/>
    <property type="match status" value="1"/>
</dbReference>
<dbReference type="GO" id="GO:0006955">
    <property type="term" value="P:immune response"/>
    <property type="evidence" value="ECO:0007669"/>
    <property type="project" value="TreeGrafter"/>
</dbReference>
<name>A0A8C9NSG4_SERCA</name>
<dbReference type="GO" id="GO:0009897">
    <property type="term" value="C:external side of plasma membrane"/>
    <property type="evidence" value="ECO:0007669"/>
    <property type="project" value="TreeGrafter"/>
</dbReference>
<reference evidence="4" key="2">
    <citation type="submission" date="2025-09" db="UniProtKB">
        <authorList>
            <consortium name="Ensembl"/>
        </authorList>
    </citation>
    <scope>IDENTIFICATION</scope>
</reference>
<dbReference type="InterPro" id="IPR050488">
    <property type="entry name" value="Ig_Fc_receptor"/>
</dbReference>
<sequence>MSSMYCRCSGASPFSGASPAPHWPWQAGVPCHLQVPRPPSSLWSTPGGRAVLRDRVTLTCQGSAAAGATTWYKDGQRWRREGRDHITVTESGTYTCDRSGSGLSPPVRILDGEGGRLVLQVPVQTLLEEHTVTLHLTFYHDGKELWVLYSGTEPSLSPRQLSHRACYSCIRGGTHAEGHVTHECHPTQIPQPVSLAASPCATTLQDPQVTYAELRGPQGRPQEPGDIYRNVL</sequence>
<reference evidence="4" key="1">
    <citation type="submission" date="2025-08" db="UniProtKB">
        <authorList>
            <consortium name="Ensembl"/>
        </authorList>
    </citation>
    <scope>IDENTIFICATION</scope>
</reference>
<dbReference type="PROSITE" id="PS50835">
    <property type="entry name" value="IG_LIKE"/>
    <property type="match status" value="1"/>
</dbReference>
<dbReference type="GO" id="GO:0004888">
    <property type="term" value="F:transmembrane signaling receptor activity"/>
    <property type="evidence" value="ECO:0007669"/>
    <property type="project" value="TreeGrafter"/>
</dbReference>
<dbReference type="SUPFAM" id="SSF48726">
    <property type="entry name" value="Immunoglobulin"/>
    <property type="match status" value="1"/>
</dbReference>
<dbReference type="Proteomes" id="UP000694409">
    <property type="component" value="Unassembled WGS sequence"/>
</dbReference>
<evidence type="ECO:0000256" key="2">
    <source>
        <dbReference type="ARBA" id="ARBA00023157"/>
    </source>
</evidence>
<keyword evidence="1" id="KW-0732">Signal</keyword>
<dbReference type="InterPro" id="IPR013783">
    <property type="entry name" value="Ig-like_fold"/>
</dbReference>
<protein>
    <recommendedName>
        <fullName evidence="3">Ig-like domain-containing protein</fullName>
    </recommendedName>
</protein>
<dbReference type="AlphaFoldDB" id="A0A8C9NSG4"/>
<evidence type="ECO:0000313" key="4">
    <source>
        <dbReference type="Ensembl" id="ENSSCAP00000021958.1"/>
    </source>
</evidence>
<evidence type="ECO:0000259" key="3">
    <source>
        <dbReference type="PROSITE" id="PS50835"/>
    </source>
</evidence>
<proteinExistence type="predicted"/>